<evidence type="ECO:0000256" key="6">
    <source>
        <dbReference type="ARBA" id="ARBA00023316"/>
    </source>
</evidence>
<dbReference type="PANTHER" id="PTHR23135">
    <property type="entry name" value="MUR LIGASE FAMILY MEMBER"/>
    <property type="match status" value="1"/>
</dbReference>
<proteinExistence type="inferred from homology"/>
<dbReference type="NCBIfam" id="TIGR01085">
    <property type="entry name" value="murE"/>
    <property type="match status" value="1"/>
</dbReference>
<protein>
    <recommendedName>
        <fullName evidence="7">UDP-N-acetylmuramoyl-L-alanyl-D-glutamate--2,6-diaminopimelate ligase</fullName>
        <ecNumber evidence="7">6.3.2.13</ecNumber>
    </recommendedName>
    <alternativeName>
        <fullName evidence="7">Meso-A2pm-adding enzyme</fullName>
    </alternativeName>
    <alternativeName>
        <fullName evidence="7">Meso-diaminopimelate-adding enzyme</fullName>
    </alternativeName>
    <alternativeName>
        <fullName evidence="7">UDP-MurNAc-L-Ala-D-Glu:meso-diaminopimelate ligase</fullName>
    </alternativeName>
    <alternativeName>
        <fullName evidence="7">UDP-MurNAc-tripeptide synthetase</fullName>
    </alternativeName>
    <alternativeName>
        <fullName evidence="7">UDP-N-acetylmuramyl-tripeptide synthetase</fullName>
    </alternativeName>
</protein>
<dbReference type="GO" id="GO:0005524">
    <property type="term" value="F:ATP binding"/>
    <property type="evidence" value="ECO:0007669"/>
    <property type="project" value="UniProtKB-UniRule"/>
</dbReference>
<feature type="compositionally biased region" description="Low complexity" evidence="9">
    <location>
        <begin position="35"/>
        <end position="45"/>
    </location>
</feature>
<dbReference type="Pfam" id="PF01225">
    <property type="entry name" value="Mur_ligase"/>
    <property type="match status" value="1"/>
</dbReference>
<evidence type="ECO:0000256" key="9">
    <source>
        <dbReference type="SAM" id="MobiDB-lite"/>
    </source>
</evidence>
<evidence type="ECO:0000256" key="1">
    <source>
        <dbReference type="ARBA" id="ARBA00005898"/>
    </source>
</evidence>
<feature type="binding site" evidence="7">
    <location>
        <begin position="435"/>
        <end position="438"/>
    </location>
    <ligand>
        <name>meso-2,6-diaminopimelate</name>
        <dbReference type="ChEBI" id="CHEBI:57791"/>
    </ligand>
</feature>
<evidence type="ECO:0000256" key="8">
    <source>
        <dbReference type="RuleBase" id="RU004135"/>
    </source>
</evidence>
<keyword evidence="6 7" id="KW-0961">Cell wall biogenesis/degradation</keyword>
<evidence type="ECO:0000313" key="14">
    <source>
        <dbReference type="Proteomes" id="UP000578077"/>
    </source>
</evidence>
<evidence type="ECO:0000259" key="11">
    <source>
        <dbReference type="Pfam" id="PF02875"/>
    </source>
</evidence>
<dbReference type="NCBIfam" id="NF001124">
    <property type="entry name" value="PRK00139.1-2"/>
    <property type="match status" value="1"/>
</dbReference>
<dbReference type="SUPFAM" id="SSF53244">
    <property type="entry name" value="MurD-like peptide ligases, peptide-binding domain"/>
    <property type="match status" value="1"/>
</dbReference>
<organism evidence="13 14">
    <name type="scientific">Streptomonospora salina</name>
    <dbReference type="NCBI Taxonomy" id="104205"/>
    <lineage>
        <taxon>Bacteria</taxon>
        <taxon>Bacillati</taxon>
        <taxon>Actinomycetota</taxon>
        <taxon>Actinomycetes</taxon>
        <taxon>Streptosporangiales</taxon>
        <taxon>Nocardiopsidaceae</taxon>
        <taxon>Streptomonospora</taxon>
    </lineage>
</organism>
<dbReference type="Gene3D" id="3.40.1390.10">
    <property type="entry name" value="MurE/MurF, N-terminal domain"/>
    <property type="match status" value="1"/>
</dbReference>
<keyword evidence="7 13" id="KW-0436">Ligase</keyword>
<feature type="binding site" evidence="7">
    <location>
        <position position="53"/>
    </location>
    <ligand>
        <name>UDP-N-acetyl-alpha-D-muramoyl-L-alanyl-D-glutamate</name>
        <dbReference type="ChEBI" id="CHEBI:83900"/>
    </ligand>
</feature>
<feature type="short sequence motif" description="Meso-diaminopimelate recognition motif" evidence="7">
    <location>
        <begin position="435"/>
        <end position="438"/>
    </location>
</feature>
<evidence type="ECO:0000256" key="5">
    <source>
        <dbReference type="ARBA" id="ARBA00023306"/>
    </source>
</evidence>
<dbReference type="GO" id="GO:0071555">
    <property type="term" value="P:cell wall organization"/>
    <property type="evidence" value="ECO:0007669"/>
    <property type="project" value="UniProtKB-KW"/>
</dbReference>
<comment type="pathway">
    <text evidence="7 8">Cell wall biogenesis; peptidoglycan biosynthesis.</text>
</comment>
<evidence type="ECO:0000256" key="4">
    <source>
        <dbReference type="ARBA" id="ARBA00022984"/>
    </source>
</evidence>
<dbReference type="Proteomes" id="UP000578077">
    <property type="component" value="Unassembled WGS sequence"/>
</dbReference>
<dbReference type="Pfam" id="PF02875">
    <property type="entry name" value="Mur_ligase_C"/>
    <property type="match status" value="1"/>
</dbReference>
<dbReference type="EMBL" id="JACHLY010000001">
    <property type="protein sequence ID" value="MBB5996752.1"/>
    <property type="molecule type" value="Genomic_DNA"/>
</dbReference>
<feature type="binding site" evidence="7">
    <location>
        <position position="495"/>
    </location>
    <ligand>
        <name>meso-2,6-diaminopimelate</name>
        <dbReference type="ChEBI" id="CHEBI:57791"/>
    </ligand>
</feature>
<dbReference type="GO" id="GO:0008765">
    <property type="term" value="F:UDP-N-acetylmuramoylalanyl-D-glutamate-2,6-diaminopimelate ligase activity"/>
    <property type="evidence" value="ECO:0007669"/>
    <property type="project" value="UniProtKB-UniRule"/>
</dbReference>
<dbReference type="InterPro" id="IPR005761">
    <property type="entry name" value="UDP-N-AcMur-Glu-dNH2Pim_ligase"/>
</dbReference>
<comment type="caution">
    <text evidence="7">Lacks conserved residue(s) required for the propagation of feature annotation.</text>
</comment>
<comment type="PTM">
    <text evidence="7">Carboxylation is probably crucial for Mg(2+) binding and, consequently, for the gamma-phosphate positioning of ATP.</text>
</comment>
<dbReference type="RefSeq" id="WP_184633113.1">
    <property type="nucleotide sequence ID" value="NZ_BAABKT010000025.1"/>
</dbReference>
<comment type="similarity">
    <text evidence="1 7">Belongs to the MurCDEF family. MurE subfamily.</text>
</comment>
<dbReference type="InterPro" id="IPR036615">
    <property type="entry name" value="Mur_ligase_C_dom_sf"/>
</dbReference>
<feature type="domain" description="Mur ligase central" evidence="12">
    <location>
        <begin position="135"/>
        <end position="338"/>
    </location>
</feature>
<feature type="domain" description="Mur ligase N-terminal catalytic" evidence="10">
    <location>
        <begin position="46"/>
        <end position="119"/>
    </location>
</feature>
<comment type="function">
    <text evidence="7">Catalyzes the addition of meso-diaminopimelic acid to the nucleotide precursor UDP-N-acetylmuramoyl-L-alanyl-D-glutamate (UMAG) in the biosynthesis of bacterial cell-wall peptidoglycan.</text>
</comment>
<dbReference type="GO" id="GO:0005737">
    <property type="term" value="C:cytoplasm"/>
    <property type="evidence" value="ECO:0007669"/>
    <property type="project" value="UniProtKB-SubCell"/>
</dbReference>
<feature type="binding site" evidence="7">
    <location>
        <begin position="178"/>
        <end position="179"/>
    </location>
    <ligand>
        <name>UDP-N-acetyl-alpha-D-muramoyl-L-alanyl-D-glutamate</name>
        <dbReference type="ChEBI" id="CHEBI:83900"/>
    </ligand>
</feature>
<feature type="binding site" evidence="7">
    <location>
        <position position="411"/>
    </location>
    <ligand>
        <name>meso-2,6-diaminopimelate</name>
        <dbReference type="ChEBI" id="CHEBI:57791"/>
    </ligand>
</feature>
<evidence type="ECO:0000313" key="13">
    <source>
        <dbReference type="EMBL" id="MBB5996752.1"/>
    </source>
</evidence>
<dbReference type="Gene3D" id="3.90.190.20">
    <property type="entry name" value="Mur ligase, C-terminal domain"/>
    <property type="match status" value="1"/>
</dbReference>
<feature type="domain" description="Mur ligase C-terminal" evidence="11">
    <location>
        <begin position="362"/>
        <end position="493"/>
    </location>
</feature>
<dbReference type="InterPro" id="IPR013221">
    <property type="entry name" value="Mur_ligase_cen"/>
</dbReference>
<dbReference type="HAMAP" id="MF_00208">
    <property type="entry name" value="MurE"/>
    <property type="match status" value="1"/>
</dbReference>
<name>A0A841E224_9ACTN</name>
<gene>
    <name evidence="7" type="primary">murE</name>
    <name evidence="13" type="ORF">HNR25_000503</name>
</gene>
<dbReference type="Gene3D" id="3.40.1190.10">
    <property type="entry name" value="Mur-like, catalytic domain"/>
    <property type="match status" value="1"/>
</dbReference>
<dbReference type="GO" id="GO:0000287">
    <property type="term" value="F:magnesium ion binding"/>
    <property type="evidence" value="ECO:0007669"/>
    <property type="project" value="UniProtKB-UniRule"/>
</dbReference>
<keyword evidence="2 7" id="KW-0132">Cell division</keyword>
<dbReference type="PANTHER" id="PTHR23135:SF4">
    <property type="entry name" value="UDP-N-ACETYLMURAMOYL-L-ALANYL-D-GLUTAMATE--2,6-DIAMINOPIMELATE LIGASE MURE HOMOLOG, CHLOROPLASTIC"/>
    <property type="match status" value="1"/>
</dbReference>
<reference evidence="13 14" key="1">
    <citation type="submission" date="2020-08" db="EMBL/GenBank/DDBJ databases">
        <title>Sequencing the genomes of 1000 actinobacteria strains.</title>
        <authorList>
            <person name="Klenk H.-P."/>
        </authorList>
    </citation>
    <scope>NUCLEOTIDE SEQUENCE [LARGE SCALE GENOMIC DNA]</scope>
    <source>
        <strain evidence="13 14">DSM 44593</strain>
    </source>
</reference>
<comment type="catalytic activity">
    <reaction evidence="7">
        <text>UDP-N-acetyl-alpha-D-muramoyl-L-alanyl-D-glutamate + meso-2,6-diaminopimelate + ATP = UDP-N-acetyl-alpha-D-muramoyl-L-alanyl-gamma-D-glutamyl-meso-2,6-diaminopimelate + ADP + phosphate + H(+)</text>
        <dbReference type="Rhea" id="RHEA:23676"/>
        <dbReference type="ChEBI" id="CHEBI:15378"/>
        <dbReference type="ChEBI" id="CHEBI:30616"/>
        <dbReference type="ChEBI" id="CHEBI:43474"/>
        <dbReference type="ChEBI" id="CHEBI:57791"/>
        <dbReference type="ChEBI" id="CHEBI:83900"/>
        <dbReference type="ChEBI" id="CHEBI:83905"/>
        <dbReference type="ChEBI" id="CHEBI:456216"/>
        <dbReference type="EC" id="6.3.2.13"/>
    </reaction>
</comment>
<evidence type="ECO:0000256" key="7">
    <source>
        <dbReference type="HAMAP-Rule" id="MF_00208"/>
    </source>
</evidence>
<dbReference type="SUPFAM" id="SSF63418">
    <property type="entry name" value="MurE/MurF N-terminal domain"/>
    <property type="match status" value="1"/>
</dbReference>
<dbReference type="AlphaFoldDB" id="A0A841E224"/>
<dbReference type="InterPro" id="IPR036565">
    <property type="entry name" value="Mur-like_cat_sf"/>
</dbReference>
<dbReference type="Pfam" id="PF08245">
    <property type="entry name" value="Mur_ligase_M"/>
    <property type="match status" value="1"/>
</dbReference>
<feature type="binding site" evidence="7">
    <location>
        <begin position="136"/>
        <end position="142"/>
    </location>
    <ligand>
        <name>ATP</name>
        <dbReference type="ChEBI" id="CHEBI:30616"/>
    </ligand>
</feature>
<feature type="binding site" evidence="7">
    <location>
        <position position="213"/>
    </location>
    <ligand>
        <name>UDP-N-acetyl-alpha-D-muramoyl-L-alanyl-D-glutamate</name>
        <dbReference type="ChEBI" id="CHEBI:83900"/>
    </ligand>
</feature>
<comment type="cofactor">
    <cofactor evidence="7">
        <name>Mg(2+)</name>
        <dbReference type="ChEBI" id="CHEBI:18420"/>
    </cofactor>
</comment>
<dbReference type="InterPro" id="IPR004101">
    <property type="entry name" value="Mur_ligase_C"/>
</dbReference>
<keyword evidence="7" id="KW-0067">ATP-binding</keyword>
<dbReference type="EC" id="6.3.2.13" evidence="7"/>
<keyword evidence="7" id="KW-0547">Nucleotide-binding</keyword>
<feature type="binding site" evidence="7">
    <location>
        <position position="491"/>
    </location>
    <ligand>
        <name>meso-2,6-diaminopimelate</name>
        <dbReference type="ChEBI" id="CHEBI:57791"/>
    </ligand>
</feature>
<feature type="modified residue" description="N6-carboxylysine" evidence="7">
    <location>
        <position position="245"/>
    </location>
</feature>
<feature type="region of interest" description="Disordered" evidence="9">
    <location>
        <begin position="27"/>
        <end position="50"/>
    </location>
</feature>
<dbReference type="UniPathway" id="UPA00219"/>
<dbReference type="SUPFAM" id="SSF53623">
    <property type="entry name" value="MurD-like peptide ligases, catalytic domain"/>
    <property type="match status" value="1"/>
</dbReference>
<accession>A0A841E224</accession>
<keyword evidence="5 7" id="KW-0131">Cell cycle</keyword>
<keyword evidence="4 7" id="KW-0573">Peptidoglycan synthesis</keyword>
<evidence type="ECO:0000259" key="10">
    <source>
        <dbReference type="Pfam" id="PF01225"/>
    </source>
</evidence>
<comment type="subcellular location">
    <subcellularLocation>
        <location evidence="7 8">Cytoplasm</location>
    </subcellularLocation>
</comment>
<dbReference type="GO" id="GO:0051301">
    <property type="term" value="P:cell division"/>
    <property type="evidence" value="ECO:0007669"/>
    <property type="project" value="UniProtKB-KW"/>
</dbReference>
<feature type="binding site" evidence="7">
    <location>
        <position position="205"/>
    </location>
    <ligand>
        <name>UDP-N-acetyl-alpha-D-muramoyl-L-alanyl-D-glutamate</name>
        <dbReference type="ChEBI" id="CHEBI:83900"/>
    </ligand>
</feature>
<keyword evidence="7" id="KW-0460">Magnesium</keyword>
<evidence type="ECO:0000256" key="2">
    <source>
        <dbReference type="ARBA" id="ARBA00022618"/>
    </source>
</evidence>
<dbReference type="NCBIfam" id="NF001126">
    <property type="entry name" value="PRK00139.1-4"/>
    <property type="match status" value="1"/>
</dbReference>
<dbReference type="InterPro" id="IPR000713">
    <property type="entry name" value="Mur_ligase_N"/>
</dbReference>
<keyword evidence="14" id="KW-1185">Reference proteome</keyword>
<keyword evidence="3 7" id="KW-0133">Cell shape</keyword>
<dbReference type="InterPro" id="IPR035911">
    <property type="entry name" value="MurE/MurF_N"/>
</dbReference>
<sequence length="523" mass="53916">MRPEQTQPRPLSELARMLGPDAFVTSVETAGDGGAQPAADPGATAISGITHDSRAVRPGDLYAALPGSRAHGADFSAQAAASGAAAVLTDPTGYDRAAATRLPVVTVADPRAELGRIAAWVYGSPGDDLLLIGTTGTSGKTTVTYLVDSGLRAAGSATGLIGTVETRVGGARVAASLTTPEATDLHGLFARMRDEGVGAGAMEVSSHALALGRVAGAHYDVAVFTNLSQDHLDFHSDLRAYFDAKAQLFTPEHCRIAVVNSDDRFGRVLIDQVRARGDVPVTTFSADGDPEADWRAEDTELGARGSTFRVAGPGGMRADASVALPGAFNVSNALAAIVGLVEAGIPLHTAIEGVAASGGVPGRMERVDAGQDFTAVVDYSHKPGAIEAVLTALRGVAEGRVTMVLGCGGDRDRAKRPLMGEAAARLADAVVVTDDNPRTEDPVAIVGAMLEGVAAVPRDRRARITVEPDRAEAVDLAVRRAGPGDVVVVAGKGHETGQYVAGEVLPFDDRDVLLSALRRRSAH</sequence>
<dbReference type="GO" id="GO:0009252">
    <property type="term" value="P:peptidoglycan biosynthetic process"/>
    <property type="evidence" value="ECO:0007669"/>
    <property type="project" value="UniProtKB-UniRule"/>
</dbReference>
<dbReference type="GO" id="GO:0008360">
    <property type="term" value="P:regulation of cell shape"/>
    <property type="evidence" value="ECO:0007669"/>
    <property type="project" value="UniProtKB-KW"/>
</dbReference>
<keyword evidence="7" id="KW-0963">Cytoplasm</keyword>
<evidence type="ECO:0000259" key="12">
    <source>
        <dbReference type="Pfam" id="PF08245"/>
    </source>
</evidence>
<comment type="caution">
    <text evidence="13">The sequence shown here is derived from an EMBL/GenBank/DDBJ whole genome shotgun (WGS) entry which is preliminary data.</text>
</comment>
<evidence type="ECO:0000256" key="3">
    <source>
        <dbReference type="ARBA" id="ARBA00022960"/>
    </source>
</evidence>